<sequence length="62" mass="6876">MVSQEGLSSVKLDMLSQEGLSSIKLDMSYDKLRLSDDELLQVMLTTHALGMTTLVHAENHDV</sequence>
<comment type="caution">
    <text evidence="1">The sequence shown here is derived from an EMBL/GenBank/DDBJ whole genome shotgun (WGS) entry which is preliminary data.</text>
</comment>
<dbReference type="RefSeq" id="XP_007730027.1">
    <property type="nucleotide sequence ID" value="XM_007731837.1"/>
</dbReference>
<evidence type="ECO:0000313" key="2">
    <source>
        <dbReference type="Proteomes" id="UP000019478"/>
    </source>
</evidence>
<accession>W9YJQ4</accession>
<dbReference type="OrthoDB" id="1924787at2759"/>
<dbReference type="Gene3D" id="3.20.20.140">
    <property type="entry name" value="Metal-dependent hydrolases"/>
    <property type="match status" value="1"/>
</dbReference>
<proteinExistence type="predicted"/>
<evidence type="ECO:0000313" key="1">
    <source>
        <dbReference type="EMBL" id="EXJ93137.1"/>
    </source>
</evidence>
<dbReference type="GeneID" id="19165827"/>
<gene>
    <name evidence="1" type="ORF">A1O3_01694</name>
</gene>
<dbReference type="HOGENOM" id="CLU_2903995_0_0_1"/>
<dbReference type="InterPro" id="IPR032466">
    <property type="entry name" value="Metal_Hydrolase"/>
</dbReference>
<dbReference type="SUPFAM" id="SSF51556">
    <property type="entry name" value="Metallo-dependent hydrolases"/>
    <property type="match status" value="1"/>
</dbReference>
<keyword evidence="2" id="KW-1185">Reference proteome</keyword>
<dbReference type="Proteomes" id="UP000019478">
    <property type="component" value="Unassembled WGS sequence"/>
</dbReference>
<dbReference type="EMBL" id="AMGY01000001">
    <property type="protein sequence ID" value="EXJ93137.1"/>
    <property type="molecule type" value="Genomic_DNA"/>
</dbReference>
<protein>
    <submittedName>
        <fullName evidence="1">Uncharacterized protein</fullName>
    </submittedName>
</protein>
<name>W9YJQ4_9EURO</name>
<organism evidence="1 2">
    <name type="scientific">Capronia epimyces CBS 606.96</name>
    <dbReference type="NCBI Taxonomy" id="1182542"/>
    <lineage>
        <taxon>Eukaryota</taxon>
        <taxon>Fungi</taxon>
        <taxon>Dikarya</taxon>
        <taxon>Ascomycota</taxon>
        <taxon>Pezizomycotina</taxon>
        <taxon>Eurotiomycetes</taxon>
        <taxon>Chaetothyriomycetidae</taxon>
        <taxon>Chaetothyriales</taxon>
        <taxon>Herpotrichiellaceae</taxon>
        <taxon>Capronia</taxon>
    </lineage>
</organism>
<dbReference type="AlphaFoldDB" id="W9YJQ4"/>
<reference evidence="1 2" key="1">
    <citation type="submission" date="2013-03" db="EMBL/GenBank/DDBJ databases">
        <title>The Genome Sequence of Capronia epimyces CBS 606.96.</title>
        <authorList>
            <consortium name="The Broad Institute Genomics Platform"/>
            <person name="Cuomo C."/>
            <person name="de Hoog S."/>
            <person name="Gorbushina A."/>
            <person name="Walker B."/>
            <person name="Young S.K."/>
            <person name="Zeng Q."/>
            <person name="Gargeya S."/>
            <person name="Fitzgerald M."/>
            <person name="Haas B."/>
            <person name="Abouelleil A."/>
            <person name="Allen A.W."/>
            <person name="Alvarado L."/>
            <person name="Arachchi H.M."/>
            <person name="Berlin A.M."/>
            <person name="Chapman S.B."/>
            <person name="Gainer-Dewar J."/>
            <person name="Goldberg J."/>
            <person name="Griggs A."/>
            <person name="Gujja S."/>
            <person name="Hansen M."/>
            <person name="Howarth C."/>
            <person name="Imamovic A."/>
            <person name="Ireland A."/>
            <person name="Larimer J."/>
            <person name="McCowan C."/>
            <person name="Murphy C."/>
            <person name="Pearson M."/>
            <person name="Poon T.W."/>
            <person name="Priest M."/>
            <person name="Roberts A."/>
            <person name="Saif S."/>
            <person name="Shea T."/>
            <person name="Sisk P."/>
            <person name="Sykes S."/>
            <person name="Wortman J."/>
            <person name="Nusbaum C."/>
            <person name="Birren B."/>
        </authorList>
    </citation>
    <scope>NUCLEOTIDE SEQUENCE [LARGE SCALE GENOMIC DNA]</scope>
    <source>
        <strain evidence="1 2">CBS 606.96</strain>
    </source>
</reference>